<dbReference type="InterPro" id="IPR006862">
    <property type="entry name" value="Thio_Ohase/aa_AcTrfase"/>
</dbReference>
<evidence type="ECO:0000259" key="3">
    <source>
        <dbReference type="Pfam" id="PF04775"/>
    </source>
</evidence>
<dbReference type="GO" id="GO:0006637">
    <property type="term" value="P:acyl-CoA metabolic process"/>
    <property type="evidence" value="ECO:0007669"/>
    <property type="project" value="InterPro"/>
</dbReference>
<dbReference type="InterPro" id="IPR042490">
    <property type="entry name" value="Thio_Ohase/BAAT_N"/>
</dbReference>
<evidence type="ECO:0000256" key="2">
    <source>
        <dbReference type="PIRSR" id="PIRSR016521-1"/>
    </source>
</evidence>
<dbReference type="InterPro" id="IPR014940">
    <property type="entry name" value="BAAT_C"/>
</dbReference>
<dbReference type="Pfam" id="PF08840">
    <property type="entry name" value="BAAT_C"/>
    <property type="match status" value="1"/>
</dbReference>
<dbReference type="OrthoDB" id="205226at2157"/>
<dbReference type="Pfam" id="PF04775">
    <property type="entry name" value="Bile_Hydr_Trans"/>
    <property type="match status" value="1"/>
</dbReference>
<dbReference type="RefSeq" id="WP_089820539.1">
    <property type="nucleotide sequence ID" value="NZ_FODV01000001.1"/>
</dbReference>
<dbReference type="PANTHER" id="PTHR10824">
    <property type="entry name" value="ACYL-COENZYME A THIOESTERASE-RELATED"/>
    <property type="match status" value="1"/>
</dbReference>
<dbReference type="GO" id="GO:0006631">
    <property type="term" value="P:fatty acid metabolic process"/>
    <property type="evidence" value="ECO:0007669"/>
    <property type="project" value="TreeGrafter"/>
</dbReference>
<accession>A0A1H8MWD4</accession>
<evidence type="ECO:0000313" key="5">
    <source>
        <dbReference type="EMBL" id="SEO21566.1"/>
    </source>
</evidence>
<sequence length="463" mass="49396">MVGANHLWADGNPRSRRQLLATVSSVGLLSAAGCSTRESPPSITAPTTALVDESIRIEVGGVEPQTSLDVRASARSRGGTEWVASARFEADSDGTVSLPDRAPADGTYDGVDPMGLFWSMRPDGADPDRLLPPDALFVPAKSAYDVTLVVEVDGEPVAEQTTTRRLFDPDVERRPVTDDALVGEFLVPPGEEPAPAVVHLHGAGGRPHLATGRLLASRGFATLVLQYFGEPDSIPNTLTEVPVEYVETATSWLRTHDRVAGRDVGLFGFSRGGELALLVGSQTDDVGAVVGWVPSGVVWEGLGVGRTPAGTSAWSRDGDPVPFLELADVAPRAPPSPSLSYYEPALAEASSAELDSATIPVENTDAPVYLVSVTDDRRWPSAVLSERVVDRLDRTGYPHEYTHERHAGAGHYLRLPYLPTAGTTRDRYNVYGGRQAANARANAAAWHGTLSFLRRALGGRSPR</sequence>
<dbReference type="EMBL" id="FODV01000001">
    <property type="protein sequence ID" value="SEO21566.1"/>
    <property type="molecule type" value="Genomic_DNA"/>
</dbReference>
<comment type="similarity">
    <text evidence="1">Belongs to the C/M/P thioester hydrolase family.</text>
</comment>
<proteinExistence type="inferred from homology"/>
<dbReference type="Gene3D" id="2.60.40.2240">
    <property type="entry name" value="Acyl-CoA thioester hydrolase/BAAT N-terminal domain"/>
    <property type="match status" value="1"/>
</dbReference>
<dbReference type="Gene3D" id="3.40.50.1820">
    <property type="entry name" value="alpha/beta hydrolase"/>
    <property type="match status" value="1"/>
</dbReference>
<reference evidence="6" key="1">
    <citation type="submission" date="2016-10" db="EMBL/GenBank/DDBJ databases">
        <authorList>
            <person name="Varghese N."/>
            <person name="Submissions S."/>
        </authorList>
    </citation>
    <scope>NUCLEOTIDE SEQUENCE [LARGE SCALE GENOMIC DNA]</scope>
    <source>
        <strain evidence="6">CGMCC 1.10121</strain>
    </source>
</reference>
<evidence type="ECO:0000256" key="1">
    <source>
        <dbReference type="ARBA" id="ARBA00006538"/>
    </source>
</evidence>
<name>A0A1H8MWD4_9EURY</name>
<feature type="active site" description="Charge relay system" evidence="2">
    <location>
        <position position="411"/>
    </location>
</feature>
<keyword evidence="5" id="KW-0378">Hydrolase</keyword>
<feature type="domain" description="Acyl-CoA thioester hydrolase/bile acid-CoA amino acid N-acetyltransferase" evidence="3">
    <location>
        <begin position="52"/>
        <end position="177"/>
    </location>
</feature>
<feature type="active site" description="Charge relay system" evidence="2">
    <location>
        <position position="376"/>
    </location>
</feature>
<dbReference type="InterPro" id="IPR016662">
    <property type="entry name" value="Acyl-CoA_thioEstase_long-chain"/>
</dbReference>
<keyword evidence="6" id="KW-1185">Reference proteome</keyword>
<dbReference type="PIRSF" id="PIRSF016521">
    <property type="entry name" value="Acyl-CoA_hydro"/>
    <property type="match status" value="1"/>
</dbReference>
<evidence type="ECO:0000313" key="6">
    <source>
        <dbReference type="Proteomes" id="UP000199126"/>
    </source>
</evidence>
<dbReference type="SUPFAM" id="SSF53474">
    <property type="entry name" value="alpha/beta-Hydrolases"/>
    <property type="match status" value="1"/>
</dbReference>
<evidence type="ECO:0000259" key="4">
    <source>
        <dbReference type="Pfam" id="PF08840"/>
    </source>
</evidence>
<dbReference type="GO" id="GO:0047617">
    <property type="term" value="F:fatty acyl-CoA hydrolase activity"/>
    <property type="evidence" value="ECO:0007669"/>
    <property type="project" value="TreeGrafter"/>
</dbReference>
<gene>
    <name evidence="5" type="ORF">SAMN04487948_101135</name>
</gene>
<protein>
    <submittedName>
        <fullName evidence="5">Acyl-CoA thioester hydrolase/BAAT N-terminal region</fullName>
    </submittedName>
</protein>
<feature type="active site" description="Charge relay system" evidence="2">
    <location>
        <position position="270"/>
    </location>
</feature>
<dbReference type="InterPro" id="IPR029058">
    <property type="entry name" value="AB_hydrolase_fold"/>
</dbReference>
<dbReference type="PANTHER" id="PTHR10824:SF4">
    <property type="entry name" value="ACYL-COENZYME A THIOESTERASE 1-LIKE"/>
    <property type="match status" value="1"/>
</dbReference>
<organism evidence="5 6">
    <name type="scientific">Halogranum amylolyticum</name>
    <dbReference type="NCBI Taxonomy" id="660520"/>
    <lineage>
        <taxon>Archaea</taxon>
        <taxon>Methanobacteriati</taxon>
        <taxon>Methanobacteriota</taxon>
        <taxon>Stenosarchaea group</taxon>
        <taxon>Halobacteria</taxon>
        <taxon>Halobacteriales</taxon>
        <taxon>Haloferacaceae</taxon>
    </lineage>
</organism>
<dbReference type="AlphaFoldDB" id="A0A1H8MWD4"/>
<dbReference type="Proteomes" id="UP000199126">
    <property type="component" value="Unassembled WGS sequence"/>
</dbReference>
<feature type="domain" description="BAAT/Acyl-CoA thioester hydrolase C-terminal" evidence="4">
    <location>
        <begin position="241"/>
        <end position="458"/>
    </location>
</feature>